<dbReference type="Pfam" id="PF23835">
    <property type="entry name" value="DUF7205"/>
    <property type="match status" value="1"/>
</dbReference>
<accession>A0AAF0AIH5</accession>
<evidence type="ECO:0000313" key="1">
    <source>
        <dbReference type="EMBL" id="WAX26243.1"/>
    </source>
</evidence>
<dbReference type="EMBL" id="OP947225">
    <property type="protein sequence ID" value="WAX26243.1"/>
    <property type="molecule type" value="Genomic_DNA"/>
</dbReference>
<protein>
    <submittedName>
        <fullName evidence="1">Uncharacterized protein</fullName>
    </submittedName>
</protein>
<reference evidence="1" key="1">
    <citation type="submission" date="2022-11" db="EMBL/GenBank/DDBJ databases">
        <authorList>
            <person name="Cui X."/>
            <person name="Liu Q."/>
        </authorList>
    </citation>
    <scope>NUCLEOTIDE SEQUENCE</scope>
</reference>
<dbReference type="InterPro" id="IPR055629">
    <property type="entry name" value="DUF7205"/>
</dbReference>
<keyword evidence="2" id="KW-1185">Reference proteome</keyword>
<dbReference type="Proteomes" id="UP001211059">
    <property type="component" value="Segment"/>
</dbReference>
<name>A0AAF0AIH5_9CAUD</name>
<sequence>MNKKQAPEHKDVTGKVIKLGDTVAFAKAGHCALYVGQITKIHPKLVRVACTTRHKHYMSGAVVEQTNEYDRHPLDTVVVAA</sequence>
<organism evidence="1 2">
    <name type="scientific">Ralstonia phage p2106</name>
    <dbReference type="NCBI Taxonomy" id="2998497"/>
    <lineage>
        <taxon>Viruses</taxon>
        <taxon>Duplodnaviria</taxon>
        <taxon>Heunggongvirae</taxon>
        <taxon>Uroviricota</taxon>
        <taxon>Caudoviricetes</taxon>
        <taxon>Autographivirales</taxon>
        <taxon>Autotranscriptaviridae</taxon>
        <taxon>Serkorvirus</taxon>
        <taxon>Serkorvirus p2106</taxon>
    </lineage>
</organism>
<proteinExistence type="predicted"/>
<evidence type="ECO:0000313" key="2">
    <source>
        <dbReference type="Proteomes" id="UP001211059"/>
    </source>
</evidence>